<sequence length="225" mass="25455">NSLLQTDGIDNDADGEIDEVDEGIDEPDEFRPQQPYGDDNPFDTVEEIRLVPGIGEVIFNEIKDYLTIYSYDKNLDKEGKLRININKAPPSKISQVLQEVGMPAEKAEQIAVNIVDFRDEDNFPTAYQGKYGIEKTPYINEVMPNFTTSIKVAAKELIKGGVEFLKDKIKGEINKRIKEKIKGIVPGLLEKEIEKITSGKEEELKKGVERINRRFVQQLDLVKVG</sequence>
<feature type="non-terminal residue" evidence="2">
    <location>
        <position position="1"/>
    </location>
</feature>
<feature type="region of interest" description="Disordered" evidence="1">
    <location>
        <begin position="1"/>
        <end position="39"/>
    </location>
</feature>
<comment type="caution">
    <text evidence="2">The sequence shown here is derived from an EMBL/GenBank/DDBJ whole genome shotgun (WGS) entry which is preliminary data.</text>
</comment>
<accession>X1LV83</accession>
<reference evidence="2" key="1">
    <citation type="journal article" date="2014" name="Front. Microbiol.">
        <title>High frequency of phylogenetically diverse reductive dehalogenase-homologous genes in deep subseafloor sedimentary metagenomes.</title>
        <authorList>
            <person name="Kawai M."/>
            <person name="Futagami T."/>
            <person name="Toyoda A."/>
            <person name="Takaki Y."/>
            <person name="Nishi S."/>
            <person name="Hori S."/>
            <person name="Arai W."/>
            <person name="Tsubouchi T."/>
            <person name="Morono Y."/>
            <person name="Uchiyama I."/>
            <person name="Ito T."/>
            <person name="Fujiyama A."/>
            <person name="Inagaki F."/>
            <person name="Takami H."/>
        </authorList>
    </citation>
    <scope>NUCLEOTIDE SEQUENCE</scope>
    <source>
        <strain evidence="2">Expedition CK06-06</strain>
    </source>
</reference>
<gene>
    <name evidence="2" type="ORF">S06H3_31609</name>
</gene>
<proteinExistence type="predicted"/>
<organism evidence="2">
    <name type="scientific">marine sediment metagenome</name>
    <dbReference type="NCBI Taxonomy" id="412755"/>
    <lineage>
        <taxon>unclassified sequences</taxon>
        <taxon>metagenomes</taxon>
        <taxon>ecological metagenomes</taxon>
    </lineage>
</organism>
<evidence type="ECO:0000313" key="2">
    <source>
        <dbReference type="EMBL" id="GAI22958.1"/>
    </source>
</evidence>
<dbReference type="AlphaFoldDB" id="X1LV83"/>
<protein>
    <submittedName>
        <fullName evidence="2">Uncharacterized protein</fullName>
    </submittedName>
</protein>
<dbReference type="EMBL" id="BARV01018729">
    <property type="protein sequence ID" value="GAI22958.1"/>
    <property type="molecule type" value="Genomic_DNA"/>
</dbReference>
<name>X1LV83_9ZZZZ</name>
<evidence type="ECO:0000256" key="1">
    <source>
        <dbReference type="SAM" id="MobiDB-lite"/>
    </source>
</evidence>
<feature type="compositionally biased region" description="Acidic residues" evidence="1">
    <location>
        <begin position="9"/>
        <end position="28"/>
    </location>
</feature>